<organism evidence="10 11">
    <name type="scientific">Vreelandella nanhaiensis</name>
    <dbReference type="NCBI Taxonomy" id="1258546"/>
    <lineage>
        <taxon>Bacteria</taxon>
        <taxon>Pseudomonadati</taxon>
        <taxon>Pseudomonadota</taxon>
        <taxon>Gammaproteobacteria</taxon>
        <taxon>Oceanospirillales</taxon>
        <taxon>Halomonadaceae</taxon>
        <taxon>Vreelandella</taxon>
    </lineage>
</organism>
<keyword evidence="5 9" id="KW-0812">Transmembrane</keyword>
<keyword evidence="3" id="KW-1003">Cell membrane</keyword>
<evidence type="ECO:0000313" key="11">
    <source>
        <dbReference type="Proteomes" id="UP000287023"/>
    </source>
</evidence>
<dbReference type="PANTHER" id="PTHR30574:SF1">
    <property type="entry name" value="SULPHUR TRANSPORT DOMAIN-CONTAINING PROTEIN"/>
    <property type="match status" value="1"/>
</dbReference>
<dbReference type="Proteomes" id="UP000287023">
    <property type="component" value="Unassembled WGS sequence"/>
</dbReference>
<evidence type="ECO:0008006" key="12">
    <source>
        <dbReference type="Google" id="ProtNLM"/>
    </source>
</evidence>
<dbReference type="PANTHER" id="PTHR30574">
    <property type="entry name" value="INNER MEMBRANE PROTEIN YEDE"/>
    <property type="match status" value="1"/>
</dbReference>
<evidence type="ECO:0000256" key="1">
    <source>
        <dbReference type="ARBA" id="ARBA00004429"/>
    </source>
</evidence>
<sequence length="203" mass="20419">MDIAASLSGLIGGVLIGLAAVWLMATLGRISGVSGILSGLLLEQPAGDSAWRLAFLLGLFSGPLILILLGGGLGNVSGAPDEVIGQPAGDIGLMLLAGLLVGVGTKVGSGCTSGHGVSGLAQGMDLSASVAPFILRGVPLAGIDSVMRAYADRVESWRRLGQLLVPEQLDAITSSIALDDAIEAVDDLLAGRIRGRVVVTMAL</sequence>
<dbReference type="GO" id="GO:0005886">
    <property type="term" value="C:plasma membrane"/>
    <property type="evidence" value="ECO:0007669"/>
    <property type="project" value="UniProtKB-SubCell"/>
</dbReference>
<feature type="transmembrane region" description="Helical" evidence="9">
    <location>
        <begin position="50"/>
        <end position="69"/>
    </location>
</feature>
<evidence type="ECO:0000256" key="4">
    <source>
        <dbReference type="ARBA" id="ARBA00022519"/>
    </source>
</evidence>
<dbReference type="EMBL" id="RZHF01000001">
    <property type="protein sequence ID" value="RUR34919.1"/>
    <property type="molecule type" value="Genomic_DNA"/>
</dbReference>
<evidence type="ECO:0000256" key="9">
    <source>
        <dbReference type="SAM" id="Phobius"/>
    </source>
</evidence>
<protein>
    <recommendedName>
        <fullName evidence="12">YeeE/YedE family protein</fullName>
    </recommendedName>
</protein>
<evidence type="ECO:0000313" key="10">
    <source>
        <dbReference type="EMBL" id="RUR34919.1"/>
    </source>
</evidence>
<name>A0A433KYW4_9GAMM</name>
<keyword evidence="4" id="KW-0997">Cell inner membrane</keyword>
<comment type="subcellular location">
    <subcellularLocation>
        <location evidence="1">Cell inner membrane</location>
        <topology evidence="1">Multi-pass membrane protein</topology>
    </subcellularLocation>
</comment>
<dbReference type="AlphaFoldDB" id="A0A433KYW4"/>
<evidence type="ECO:0000256" key="5">
    <source>
        <dbReference type="ARBA" id="ARBA00022692"/>
    </source>
</evidence>
<keyword evidence="11" id="KW-1185">Reference proteome</keyword>
<evidence type="ECO:0000256" key="2">
    <source>
        <dbReference type="ARBA" id="ARBA00022448"/>
    </source>
</evidence>
<gene>
    <name evidence="10" type="ORF">ELY38_00240</name>
</gene>
<accession>A0A433KYW4</accession>
<reference evidence="10 11" key="1">
    <citation type="submission" date="2018-12" db="EMBL/GenBank/DDBJ databases">
        <title>three novel Halomonas strain isolated from plants.</title>
        <authorList>
            <person name="Sun C."/>
        </authorList>
    </citation>
    <scope>NUCLEOTIDE SEQUENCE [LARGE SCALE GENOMIC DNA]</scope>
    <source>
        <strain evidence="10 11">JCM 18142</strain>
    </source>
</reference>
<dbReference type="OrthoDB" id="9782155at2"/>
<proteinExistence type="inferred from homology"/>
<dbReference type="InterPro" id="IPR007272">
    <property type="entry name" value="Sulf_transp_TsuA/YedE"/>
</dbReference>
<dbReference type="Gene3D" id="3.90.180.10">
    <property type="entry name" value="Medium-chain alcohol dehydrogenases, catalytic domain"/>
    <property type="match status" value="1"/>
</dbReference>
<keyword evidence="2" id="KW-0813">Transport</keyword>
<evidence type="ECO:0000256" key="6">
    <source>
        <dbReference type="ARBA" id="ARBA00022989"/>
    </source>
</evidence>
<dbReference type="Gene3D" id="3.40.50.720">
    <property type="entry name" value="NAD(P)-binding Rossmann-like Domain"/>
    <property type="match status" value="1"/>
</dbReference>
<evidence type="ECO:0000256" key="7">
    <source>
        <dbReference type="ARBA" id="ARBA00023136"/>
    </source>
</evidence>
<keyword evidence="6 9" id="KW-1133">Transmembrane helix</keyword>
<feature type="transmembrane region" description="Helical" evidence="9">
    <location>
        <begin position="7"/>
        <end position="30"/>
    </location>
</feature>
<evidence type="ECO:0000256" key="8">
    <source>
        <dbReference type="ARBA" id="ARBA00035655"/>
    </source>
</evidence>
<comment type="similarity">
    <text evidence="8">Belongs to the TsuA/YedE (TC 9.B.102) family.</text>
</comment>
<keyword evidence="7 9" id="KW-0472">Membrane</keyword>
<evidence type="ECO:0000256" key="3">
    <source>
        <dbReference type="ARBA" id="ARBA00022475"/>
    </source>
</evidence>
<comment type="caution">
    <text evidence="10">The sequence shown here is derived from an EMBL/GenBank/DDBJ whole genome shotgun (WGS) entry which is preliminary data.</text>
</comment>